<comment type="caution">
    <text evidence="1">The sequence shown here is derived from an EMBL/GenBank/DDBJ whole genome shotgun (WGS) entry which is preliminary data.</text>
</comment>
<protein>
    <recommendedName>
        <fullName evidence="3">Lipoprotein</fullName>
    </recommendedName>
</protein>
<dbReference type="RefSeq" id="WP_166275218.1">
    <property type="nucleotide sequence ID" value="NZ_JTHE03000061.1"/>
</dbReference>
<dbReference type="AlphaFoldDB" id="A0ABD4T4Q9"/>
<gene>
    <name evidence="1" type="ORF">QQ91_0011515</name>
</gene>
<keyword evidence="2" id="KW-1185">Reference proteome</keyword>
<dbReference type="EMBL" id="JTHE03000061">
    <property type="protein sequence ID" value="MCM1983445.1"/>
    <property type="molecule type" value="Genomic_DNA"/>
</dbReference>
<evidence type="ECO:0000313" key="1">
    <source>
        <dbReference type="EMBL" id="MCM1983445.1"/>
    </source>
</evidence>
<name>A0ABD4T4Q9_9CYAN</name>
<dbReference type="Proteomes" id="UP000031561">
    <property type="component" value="Unassembled WGS sequence"/>
</dbReference>
<accession>A0ABD4T4Q9</accession>
<reference evidence="1 2" key="1">
    <citation type="journal article" date="2015" name="Genome Announc.">
        <title>Draft Genome Sequence of Filamentous Marine Cyanobacterium Lyngbya confervoides Strain BDU141951.</title>
        <authorList>
            <person name="Chandrababunaidu M.M."/>
            <person name="Sen D."/>
            <person name="Tripathy S."/>
        </authorList>
    </citation>
    <scope>NUCLEOTIDE SEQUENCE [LARGE SCALE GENOMIC DNA]</scope>
    <source>
        <strain evidence="1 2">BDU141951</strain>
    </source>
</reference>
<proteinExistence type="predicted"/>
<organism evidence="1 2">
    <name type="scientific">Lyngbya confervoides BDU141951</name>
    <dbReference type="NCBI Taxonomy" id="1574623"/>
    <lineage>
        <taxon>Bacteria</taxon>
        <taxon>Bacillati</taxon>
        <taxon>Cyanobacteriota</taxon>
        <taxon>Cyanophyceae</taxon>
        <taxon>Oscillatoriophycideae</taxon>
        <taxon>Oscillatoriales</taxon>
        <taxon>Microcoleaceae</taxon>
        <taxon>Lyngbya</taxon>
    </lineage>
</organism>
<evidence type="ECO:0000313" key="2">
    <source>
        <dbReference type="Proteomes" id="UP000031561"/>
    </source>
</evidence>
<evidence type="ECO:0008006" key="3">
    <source>
        <dbReference type="Google" id="ProtNLM"/>
    </source>
</evidence>
<sequence>MNVGLSLKLTGAVGLSLTFLLGACRPTLETPVLQAQSEDQQLSIEVLQGIPPSSFGPHPVQIFITQRNERLLLMRTDIANDGARLSRRNVQIQFESPQVWICLRGTRQADKLVQYNAQTRDYQVREGSCEPQFTSSWQRPEILKGSLKGVAKIRN</sequence>